<feature type="domain" description="Phospholipase/carboxylesterase/thioesterase" evidence="4">
    <location>
        <begin position="192"/>
        <end position="304"/>
    </location>
</feature>
<dbReference type="STRING" id="448386.A0A2V3IXF0"/>
<evidence type="ECO:0000256" key="1">
    <source>
        <dbReference type="ARBA" id="ARBA00006499"/>
    </source>
</evidence>
<dbReference type="InterPro" id="IPR050565">
    <property type="entry name" value="LYPA1-2/EST-like"/>
</dbReference>
<dbReference type="GO" id="GO:0005737">
    <property type="term" value="C:cytoplasm"/>
    <property type="evidence" value="ECO:0007669"/>
    <property type="project" value="TreeGrafter"/>
</dbReference>
<dbReference type="PANTHER" id="PTHR10655">
    <property type="entry name" value="LYSOPHOSPHOLIPASE-RELATED"/>
    <property type="match status" value="1"/>
</dbReference>
<comment type="caution">
    <text evidence="5">The sequence shown here is derived from an EMBL/GenBank/DDBJ whole genome shotgun (WGS) entry which is preliminary data.</text>
</comment>
<gene>
    <name evidence="5" type="ORF">BWQ96_03470</name>
</gene>
<dbReference type="PANTHER" id="PTHR10655:SF17">
    <property type="entry name" value="LYSOPHOSPHOLIPASE-LIKE PROTEIN 1"/>
    <property type="match status" value="1"/>
</dbReference>
<reference evidence="5 6" key="1">
    <citation type="journal article" date="2018" name="Mol. Biol. Evol.">
        <title>Analysis of the draft genome of the red seaweed Gracilariopsis chorda provides insights into genome size evolution in Rhodophyta.</title>
        <authorList>
            <person name="Lee J."/>
            <person name="Yang E.C."/>
            <person name="Graf L."/>
            <person name="Yang J.H."/>
            <person name="Qiu H."/>
            <person name="Zel Zion U."/>
            <person name="Chan C.X."/>
            <person name="Stephens T.G."/>
            <person name="Weber A.P.M."/>
            <person name="Boo G.H."/>
            <person name="Boo S.M."/>
            <person name="Kim K.M."/>
            <person name="Shin Y."/>
            <person name="Jung M."/>
            <person name="Lee S.J."/>
            <person name="Yim H.S."/>
            <person name="Lee J.H."/>
            <person name="Bhattacharya D."/>
            <person name="Yoon H.S."/>
        </authorList>
    </citation>
    <scope>NUCLEOTIDE SEQUENCE [LARGE SCALE GENOMIC DNA]</scope>
    <source>
        <strain evidence="5 6">SKKU-2015</strain>
        <tissue evidence="5">Whole body</tissue>
    </source>
</reference>
<feature type="signal peptide" evidence="3">
    <location>
        <begin position="1"/>
        <end position="24"/>
    </location>
</feature>
<protein>
    <submittedName>
        <fullName evidence="5">Acyl-protein thioesterase 1</fullName>
    </submittedName>
</protein>
<evidence type="ECO:0000313" key="5">
    <source>
        <dbReference type="EMBL" id="PXF46779.1"/>
    </source>
</evidence>
<dbReference type="GO" id="GO:0008474">
    <property type="term" value="F:palmitoyl-(protein) hydrolase activity"/>
    <property type="evidence" value="ECO:0007669"/>
    <property type="project" value="TreeGrafter"/>
</dbReference>
<sequence length="346" mass="38272">MPSSPSVIFVLATVFLLSCHNTSAFSVKQLLETYFPCVALDISQPDWTTTYFEPSLVPPSVQNSTLDELSALARDNNISCFQRLPGTTHTLQCSTTGYTFVPAKRPKYALIYIAGLVRKGFEGRTLPIFRRIIQEDPNLTQHVIIHYPLIPFRSITFDSFVSPPLTIGRAWFDVLPPAASTSPSDLQSAEYDRLGLYRAAQKIDFITRAQNCLHGIPPNRVALLGHSLGALALLETVLSTDINPAAAIAVSGVLPRAGDYFRQDTLPYNPSRRSYNLTMVHGTEDKVVPFFSGNASAQIVRPVFTSLGGGFRFHALQGLDHLFKLFEDDQVYSIIREALRNGFMSA</sequence>
<proteinExistence type="inferred from homology"/>
<dbReference type="SUPFAM" id="SSF53474">
    <property type="entry name" value="alpha/beta-Hydrolases"/>
    <property type="match status" value="1"/>
</dbReference>
<dbReference type="InterPro" id="IPR029058">
    <property type="entry name" value="AB_hydrolase_fold"/>
</dbReference>
<comment type="similarity">
    <text evidence="1">Belongs to the AB hydrolase superfamily. AB hydrolase 2 family.</text>
</comment>
<dbReference type="Proteomes" id="UP000247409">
    <property type="component" value="Unassembled WGS sequence"/>
</dbReference>
<dbReference type="Gene3D" id="3.40.50.1820">
    <property type="entry name" value="alpha/beta hydrolase"/>
    <property type="match status" value="1"/>
</dbReference>
<dbReference type="GO" id="GO:0052689">
    <property type="term" value="F:carboxylic ester hydrolase activity"/>
    <property type="evidence" value="ECO:0007669"/>
    <property type="project" value="TreeGrafter"/>
</dbReference>
<organism evidence="5 6">
    <name type="scientific">Gracilariopsis chorda</name>
    <dbReference type="NCBI Taxonomy" id="448386"/>
    <lineage>
        <taxon>Eukaryota</taxon>
        <taxon>Rhodophyta</taxon>
        <taxon>Florideophyceae</taxon>
        <taxon>Rhodymeniophycidae</taxon>
        <taxon>Gracilariales</taxon>
        <taxon>Gracilariaceae</taxon>
        <taxon>Gracilariopsis</taxon>
    </lineage>
</organism>
<dbReference type="Pfam" id="PF02230">
    <property type="entry name" value="Abhydrolase_2"/>
    <property type="match status" value="1"/>
</dbReference>
<evidence type="ECO:0000256" key="2">
    <source>
        <dbReference type="ARBA" id="ARBA00022801"/>
    </source>
</evidence>
<keyword evidence="2" id="KW-0378">Hydrolase</keyword>
<name>A0A2V3IXF0_9FLOR</name>
<keyword evidence="3" id="KW-0732">Signal</keyword>
<feature type="chain" id="PRO_5015945773" evidence="3">
    <location>
        <begin position="25"/>
        <end position="346"/>
    </location>
</feature>
<evidence type="ECO:0000259" key="4">
    <source>
        <dbReference type="Pfam" id="PF02230"/>
    </source>
</evidence>
<keyword evidence="6" id="KW-1185">Reference proteome</keyword>
<evidence type="ECO:0000256" key="3">
    <source>
        <dbReference type="SAM" id="SignalP"/>
    </source>
</evidence>
<dbReference type="AlphaFoldDB" id="A0A2V3IXF0"/>
<accession>A0A2V3IXF0</accession>
<dbReference type="InterPro" id="IPR003140">
    <property type="entry name" value="PLipase/COase/thioEstase"/>
</dbReference>
<evidence type="ECO:0000313" key="6">
    <source>
        <dbReference type="Proteomes" id="UP000247409"/>
    </source>
</evidence>
<dbReference type="EMBL" id="NBIV01000033">
    <property type="protein sequence ID" value="PXF46779.1"/>
    <property type="molecule type" value="Genomic_DNA"/>
</dbReference>